<dbReference type="GO" id="GO:0005634">
    <property type="term" value="C:nucleus"/>
    <property type="evidence" value="ECO:0007669"/>
    <property type="project" value="UniProtKB-SubCell"/>
</dbReference>
<dbReference type="PANTHER" id="PTHR46481:SF10">
    <property type="entry name" value="ZINC FINGER BED DOMAIN-CONTAINING PROTEIN 39"/>
    <property type="match status" value="1"/>
</dbReference>
<evidence type="ECO:0000256" key="5">
    <source>
        <dbReference type="ARBA" id="ARBA00023242"/>
    </source>
</evidence>
<dbReference type="EMBL" id="BLAL01000030">
    <property type="protein sequence ID" value="GES77459.1"/>
    <property type="molecule type" value="Genomic_DNA"/>
</dbReference>
<name>A0A8H3L1C7_9GLOM</name>
<evidence type="ECO:0000256" key="4">
    <source>
        <dbReference type="ARBA" id="ARBA00022833"/>
    </source>
</evidence>
<sequence length="115" mass="13433">MLWNLKETLVDFVHLFGFHSDENLAKQFLKSIDSDFQILPKILPITTDNASNNNTFLKVLDNICKKKMINFDHKKKNVYCLAHIINLTVQEILKYIKTGKALEEDKILELILQEE</sequence>
<dbReference type="Proteomes" id="UP000615446">
    <property type="component" value="Unassembled WGS sequence"/>
</dbReference>
<comment type="subcellular location">
    <subcellularLocation>
        <location evidence="1">Nucleus</location>
    </subcellularLocation>
</comment>
<evidence type="ECO:0000313" key="7">
    <source>
        <dbReference type="Proteomes" id="UP000615446"/>
    </source>
</evidence>
<evidence type="ECO:0000256" key="1">
    <source>
        <dbReference type="ARBA" id="ARBA00004123"/>
    </source>
</evidence>
<keyword evidence="4" id="KW-0862">Zinc</keyword>
<reference evidence="6" key="1">
    <citation type="submission" date="2019-10" db="EMBL/GenBank/DDBJ databases">
        <title>Conservation and host-specific expression of non-tandemly repeated heterogenous ribosome RNA gene in arbuscular mycorrhizal fungi.</title>
        <authorList>
            <person name="Maeda T."/>
            <person name="Kobayashi Y."/>
            <person name="Nakagawa T."/>
            <person name="Ezawa T."/>
            <person name="Yamaguchi K."/>
            <person name="Bino T."/>
            <person name="Nishimoto Y."/>
            <person name="Shigenobu S."/>
            <person name="Kawaguchi M."/>
        </authorList>
    </citation>
    <scope>NUCLEOTIDE SEQUENCE</scope>
    <source>
        <strain evidence="6">HR1</strain>
    </source>
</reference>
<keyword evidence="3" id="KW-0863">Zinc-finger</keyword>
<dbReference type="AlphaFoldDB" id="A0A8H3L1C7"/>
<dbReference type="GO" id="GO:0008270">
    <property type="term" value="F:zinc ion binding"/>
    <property type="evidence" value="ECO:0007669"/>
    <property type="project" value="UniProtKB-KW"/>
</dbReference>
<organism evidence="6 7">
    <name type="scientific">Rhizophagus clarus</name>
    <dbReference type="NCBI Taxonomy" id="94130"/>
    <lineage>
        <taxon>Eukaryota</taxon>
        <taxon>Fungi</taxon>
        <taxon>Fungi incertae sedis</taxon>
        <taxon>Mucoromycota</taxon>
        <taxon>Glomeromycotina</taxon>
        <taxon>Glomeromycetes</taxon>
        <taxon>Glomerales</taxon>
        <taxon>Glomeraceae</taxon>
        <taxon>Rhizophagus</taxon>
    </lineage>
</organism>
<evidence type="ECO:0000313" key="6">
    <source>
        <dbReference type="EMBL" id="GES77459.1"/>
    </source>
</evidence>
<comment type="caution">
    <text evidence="6">The sequence shown here is derived from an EMBL/GenBank/DDBJ whole genome shotgun (WGS) entry which is preliminary data.</text>
</comment>
<dbReference type="InterPro" id="IPR052035">
    <property type="entry name" value="ZnF_BED_domain_contain"/>
</dbReference>
<evidence type="ECO:0000256" key="2">
    <source>
        <dbReference type="ARBA" id="ARBA00022723"/>
    </source>
</evidence>
<proteinExistence type="predicted"/>
<evidence type="ECO:0000256" key="3">
    <source>
        <dbReference type="ARBA" id="ARBA00022771"/>
    </source>
</evidence>
<keyword evidence="2" id="KW-0479">Metal-binding</keyword>
<accession>A0A8H3L1C7</accession>
<protein>
    <submittedName>
        <fullName evidence="6">Zinc finger BED domain-containing protein DAYSLEEPER-like</fullName>
    </submittedName>
</protein>
<dbReference type="OrthoDB" id="2447403at2759"/>
<dbReference type="InterPro" id="IPR012337">
    <property type="entry name" value="RNaseH-like_sf"/>
</dbReference>
<keyword evidence="5" id="KW-0539">Nucleus</keyword>
<dbReference type="SUPFAM" id="SSF53098">
    <property type="entry name" value="Ribonuclease H-like"/>
    <property type="match status" value="1"/>
</dbReference>
<dbReference type="PANTHER" id="PTHR46481">
    <property type="entry name" value="ZINC FINGER BED DOMAIN-CONTAINING PROTEIN 4"/>
    <property type="match status" value="1"/>
</dbReference>
<gene>
    <name evidence="6" type="ORF">RCL2_000482800</name>
</gene>